<dbReference type="EMBL" id="DTGT01000390">
    <property type="protein sequence ID" value="HGH61989.1"/>
    <property type="molecule type" value="Genomic_DNA"/>
</dbReference>
<evidence type="ECO:0000313" key="1">
    <source>
        <dbReference type="EMBL" id="HGH61989.1"/>
    </source>
</evidence>
<dbReference type="AlphaFoldDB" id="A0A7C4ETK2"/>
<accession>A0A7C4ETK2</accession>
<reference evidence="1" key="1">
    <citation type="journal article" date="2020" name="mSystems">
        <title>Genome- and Community-Level Interaction Insights into Carbon Utilization and Element Cycling Functions of Hydrothermarchaeota in Hydrothermal Sediment.</title>
        <authorList>
            <person name="Zhou Z."/>
            <person name="Liu Y."/>
            <person name="Xu W."/>
            <person name="Pan J."/>
            <person name="Luo Z.H."/>
            <person name="Li M."/>
        </authorList>
    </citation>
    <scope>NUCLEOTIDE SEQUENCE [LARGE SCALE GENOMIC DNA]</scope>
    <source>
        <strain evidence="1">SpSt-769</strain>
    </source>
</reference>
<comment type="caution">
    <text evidence="1">The sequence shown here is derived from an EMBL/GenBank/DDBJ whole genome shotgun (WGS) entry which is preliminary data.</text>
</comment>
<proteinExistence type="predicted"/>
<name>A0A7C4ETK2_9BACT</name>
<protein>
    <submittedName>
        <fullName evidence="1">Uncharacterized protein</fullName>
    </submittedName>
</protein>
<organism evidence="1">
    <name type="scientific">Desulfomonile tiedjei</name>
    <dbReference type="NCBI Taxonomy" id="2358"/>
    <lineage>
        <taxon>Bacteria</taxon>
        <taxon>Pseudomonadati</taxon>
        <taxon>Thermodesulfobacteriota</taxon>
        <taxon>Desulfomonilia</taxon>
        <taxon>Desulfomonilales</taxon>
        <taxon>Desulfomonilaceae</taxon>
        <taxon>Desulfomonile</taxon>
    </lineage>
</organism>
<gene>
    <name evidence="1" type="ORF">ENV54_11915</name>
</gene>
<sequence>MDAAARFRSLLDGTFLKVSWVQDLMDELRITGISQVWGETLGYYVWFSDAECSYGIRLESSGFSEAYEGLAEGIFGIRCFPYVNARIIDRFSPHEQALLRSRVFDHTNTPRYECQAAIPSGLFSVGGLQITIDPSCDGVVISLASLDNMVTRYSFPSKSSVDLPGANTSLNTESLFLRNVPAWSLAYTFFDRLVSMFAFSSGSGPVSVLYGQSPGFELLAKENARNFRMVDSNNALLNTAVVVFQSETTEASRAFKSYLDDQVSKRSYQVLFQESRSRGTRARGPCDSMPVGSLVNPQWWTIAHRRYTSKLGSTCGCT</sequence>